<organism evidence="4">
    <name type="scientific">viral metagenome</name>
    <dbReference type="NCBI Taxonomy" id="1070528"/>
    <lineage>
        <taxon>unclassified sequences</taxon>
        <taxon>metagenomes</taxon>
        <taxon>organismal metagenomes</taxon>
    </lineage>
</organism>
<feature type="region of interest" description="Disordered" evidence="1">
    <location>
        <begin position="1"/>
        <end position="54"/>
    </location>
</feature>
<accession>A0A6C0CPI3</accession>
<dbReference type="Gene3D" id="3.30.40.10">
    <property type="entry name" value="Zinc/RING finger domain, C3HC4 (zinc finger)"/>
    <property type="match status" value="1"/>
</dbReference>
<evidence type="ECO:0000313" key="4">
    <source>
        <dbReference type="EMBL" id="QHT06401.1"/>
    </source>
</evidence>
<protein>
    <recommendedName>
        <fullName evidence="3">RING-type domain-containing protein</fullName>
    </recommendedName>
</protein>
<dbReference type="AlphaFoldDB" id="A0A6C0CPI3"/>
<feature type="transmembrane region" description="Helical" evidence="2">
    <location>
        <begin position="214"/>
        <end position="235"/>
    </location>
</feature>
<sequence length="254" mass="29154">MSLAVDTGRNNNRDITWLENDNSIEMPLSPVTSDSSNDSSSSQETSFESSDVENQIVSRYVPPSPLSENETINPFVIGCINNILDNCNTSVVPFRDSTNIIGTISHEIQQYDLDCPICFDPLDTSDVITMDCCRKQLHLNCIKQWHIKNVDLETRKLCIMCRTNSELMTDIYNTIRVITVYDDDDDDDHNDEHNFNSNNIIIRRRRRRRNCDDTFQHALCSIVFLITIVLFVVILNGNIINSNESNYNRTSRHP</sequence>
<name>A0A6C0CPI3_9ZZZZ</name>
<proteinExistence type="predicted"/>
<keyword evidence="2" id="KW-0812">Transmembrane</keyword>
<dbReference type="InterPro" id="IPR001841">
    <property type="entry name" value="Znf_RING"/>
</dbReference>
<evidence type="ECO:0000256" key="2">
    <source>
        <dbReference type="SAM" id="Phobius"/>
    </source>
</evidence>
<reference evidence="4" key="1">
    <citation type="journal article" date="2020" name="Nature">
        <title>Giant virus diversity and host interactions through global metagenomics.</title>
        <authorList>
            <person name="Schulz F."/>
            <person name="Roux S."/>
            <person name="Paez-Espino D."/>
            <person name="Jungbluth S."/>
            <person name="Walsh D.A."/>
            <person name="Denef V.J."/>
            <person name="McMahon K.D."/>
            <person name="Konstantinidis K.T."/>
            <person name="Eloe-Fadrosh E.A."/>
            <person name="Kyrpides N.C."/>
            <person name="Woyke T."/>
        </authorList>
    </citation>
    <scope>NUCLEOTIDE SEQUENCE</scope>
    <source>
        <strain evidence="4">GVMAG-M-3300021425-30</strain>
    </source>
</reference>
<keyword evidence="2" id="KW-0472">Membrane</keyword>
<evidence type="ECO:0000256" key="1">
    <source>
        <dbReference type="SAM" id="MobiDB-lite"/>
    </source>
</evidence>
<feature type="compositionally biased region" description="Low complexity" evidence="1">
    <location>
        <begin position="29"/>
        <end position="49"/>
    </location>
</feature>
<dbReference type="EMBL" id="MN739468">
    <property type="protein sequence ID" value="QHT06401.1"/>
    <property type="molecule type" value="Genomic_DNA"/>
</dbReference>
<evidence type="ECO:0000259" key="3">
    <source>
        <dbReference type="PROSITE" id="PS50089"/>
    </source>
</evidence>
<feature type="domain" description="RING-type" evidence="3">
    <location>
        <begin position="115"/>
        <end position="162"/>
    </location>
</feature>
<keyword evidence="2" id="KW-1133">Transmembrane helix</keyword>
<dbReference type="PROSITE" id="PS50089">
    <property type="entry name" value="ZF_RING_2"/>
    <property type="match status" value="1"/>
</dbReference>
<dbReference type="SUPFAM" id="SSF57850">
    <property type="entry name" value="RING/U-box"/>
    <property type="match status" value="1"/>
</dbReference>
<feature type="compositionally biased region" description="Polar residues" evidence="1">
    <location>
        <begin position="8"/>
        <end position="23"/>
    </location>
</feature>
<dbReference type="InterPro" id="IPR013083">
    <property type="entry name" value="Znf_RING/FYVE/PHD"/>
</dbReference>